<dbReference type="AlphaFoldDB" id="A0A9P8KAJ4"/>
<feature type="transmembrane region" description="Helical" evidence="1">
    <location>
        <begin position="80"/>
        <end position="108"/>
    </location>
</feature>
<organism evidence="2 3">
    <name type="scientific">Aureobasidium melanogenum</name>
    <name type="common">Aureobasidium pullulans var. melanogenum</name>
    <dbReference type="NCBI Taxonomy" id="46634"/>
    <lineage>
        <taxon>Eukaryota</taxon>
        <taxon>Fungi</taxon>
        <taxon>Dikarya</taxon>
        <taxon>Ascomycota</taxon>
        <taxon>Pezizomycotina</taxon>
        <taxon>Dothideomycetes</taxon>
        <taxon>Dothideomycetidae</taxon>
        <taxon>Dothideales</taxon>
        <taxon>Saccotheciaceae</taxon>
        <taxon>Aureobasidium</taxon>
    </lineage>
</organism>
<keyword evidence="1" id="KW-0812">Transmembrane</keyword>
<name>A0A9P8KAJ4_AURME</name>
<dbReference type="Proteomes" id="UP000767238">
    <property type="component" value="Unassembled WGS sequence"/>
</dbReference>
<accession>A0A9P8KAJ4</accession>
<comment type="caution">
    <text evidence="2">The sequence shown here is derived from an EMBL/GenBank/DDBJ whole genome shotgun (WGS) entry which is preliminary data.</text>
</comment>
<reference evidence="2" key="1">
    <citation type="journal article" date="2021" name="J Fungi (Basel)">
        <title>Virulence traits and population genomics of the black yeast Aureobasidium melanogenum.</title>
        <authorList>
            <person name="Cernosa A."/>
            <person name="Sun X."/>
            <person name="Gostincar C."/>
            <person name="Fang C."/>
            <person name="Gunde-Cimerman N."/>
            <person name="Song Z."/>
        </authorList>
    </citation>
    <scope>NUCLEOTIDE SEQUENCE</scope>
    <source>
        <strain evidence="2">EXF-8016</strain>
    </source>
</reference>
<feature type="non-terminal residue" evidence="2">
    <location>
        <position position="699"/>
    </location>
</feature>
<evidence type="ECO:0000313" key="3">
    <source>
        <dbReference type="Proteomes" id="UP000767238"/>
    </source>
</evidence>
<keyword evidence="1" id="KW-0472">Membrane</keyword>
<feature type="transmembrane region" description="Helical" evidence="1">
    <location>
        <begin position="329"/>
        <end position="353"/>
    </location>
</feature>
<sequence length="699" mass="77696">MVDYGLRFSSLGQATIRIQNLGTDALKFVTTDECESGTCVSRTSEWLEGYPKVGDSIAAGERAFVVGKLDTTFFWHNHGIFLAFASFPTIIIAIRVATYASSAVWVSLDLFTSEKSDRNGRAELVSVNGETGTIDVQIPAAPYWLAAKRANEAYDGSRDDGRSGIELAGKIIDTALGTLITTCFVVPGWQAGAVGLTLLEGVIHLAMSSPATAQRATVTQFRLLLDATTKLFQNAHFESLKSAMSTATASFAEPDFGINRTFSDICQKIERQDKKTDLDDDTRRKIELSLGELAQVVDSAHPLMSALEECLNVLDNASDSFESPSKARLAMVFAAASMIMNAYALGTALIVFVKNESTGWRPSTTMSVPLTDVFSPDRVLKWLRRTVDRIKAWKVEENAKSSRFGHVCIEMDNTSEMKAPVARLIVYDSALGLANWAPGTDQEVDDMLKPFGFKRDEPGWYEHVPSWTHKRPALRNTEKHKENYDESKRIGDAYKVYLDQLVHIEYVKFFVEPLATLEESGTPYFSLLTVPHPPHEDDMIPDIKIDEGRTFALPTELKFHFVQYAYSFANHDGRESSLVWQKGFAMIPSKRELKDGKETFVYPHGAVVNVPKDPWNTKAEAFAAKANAVAKAKDPNHKLVLAPISSARRIVYRRLCSSSDANNWTESTSKVDRIWSIDNNNQGDDSFFDDWQEALKALG</sequence>
<dbReference type="EMBL" id="JAHFYH010000004">
    <property type="protein sequence ID" value="KAH0233362.1"/>
    <property type="molecule type" value="Genomic_DNA"/>
</dbReference>
<protein>
    <submittedName>
        <fullName evidence="2">Uncharacterized protein</fullName>
    </submittedName>
</protein>
<proteinExistence type="predicted"/>
<reference evidence="2" key="2">
    <citation type="submission" date="2021-08" db="EMBL/GenBank/DDBJ databases">
        <authorList>
            <person name="Gostincar C."/>
            <person name="Sun X."/>
            <person name="Song Z."/>
            <person name="Gunde-Cimerman N."/>
        </authorList>
    </citation>
    <scope>NUCLEOTIDE SEQUENCE</scope>
    <source>
        <strain evidence="2">EXF-8016</strain>
    </source>
</reference>
<gene>
    <name evidence="2" type="ORF">KCV03_g1154</name>
</gene>
<keyword evidence="1" id="KW-1133">Transmembrane helix</keyword>
<evidence type="ECO:0000313" key="2">
    <source>
        <dbReference type="EMBL" id="KAH0233362.1"/>
    </source>
</evidence>
<evidence type="ECO:0000256" key="1">
    <source>
        <dbReference type="SAM" id="Phobius"/>
    </source>
</evidence>